<evidence type="ECO:0000256" key="1">
    <source>
        <dbReference type="ARBA" id="ARBA00009995"/>
    </source>
</evidence>
<dbReference type="InterPro" id="IPR002213">
    <property type="entry name" value="UDP_glucos_trans"/>
</dbReference>
<dbReference type="SUPFAM" id="SSF53756">
    <property type="entry name" value="UDP-Glycosyltransferase/glycogen phosphorylase"/>
    <property type="match status" value="1"/>
</dbReference>
<dbReference type="Gene3D" id="3.40.50.2000">
    <property type="entry name" value="Glycogen Phosphorylase B"/>
    <property type="match status" value="2"/>
</dbReference>
<dbReference type="FunFam" id="3.40.50.2000:FF:000087">
    <property type="entry name" value="Glycosyltransferase"/>
    <property type="match status" value="1"/>
</dbReference>
<comment type="similarity">
    <text evidence="1">Belongs to the UDP-glycosyltransferase family.</text>
</comment>
<sequence>MDTASPAPLHIAIFPWFAMGHLTPNLHLANKLAQRGHRISFIVPQRTQTKLQHLNHQPHLITFIPIKVPHVDGLPHHAETTSDVPISLFPLIATAMDHTQKDIELLLRDLKPQIVLFDFQHWLPNLTRSLGIKSVMHFVVYPLSSAYLGDGPRRSQGRELTEHDLMEPPEGFPDTFIKLKPFELRLLVAIRKVEFGNGVLLYDRVYNSFCSADAIGFKGCKEIDGSYAEYLETVYGKPVLLSGPLLPEPSNSTLDEKWVAWLGGFNPGSVVFCTYGSESPLPQNQFQELLLGLELTGFPFIAAFKPPDGFESNEEALPEGFRERIKGRGIVYGGWVPQQLILGHPSIGCFITHCGVGSLTEAFINRCQLVLLPGIGGGHILVAKMLSRKLKVGVEVEKGEEDGLFTKESVCKAVKTVMDDENEVGREVRENHDKLRTFLLSNNLESSCIDRFCQQLQDLL</sequence>
<keyword evidence="2" id="KW-0328">Glycosyltransferase</keyword>
<reference evidence="4" key="1">
    <citation type="submission" date="2023-10" db="EMBL/GenBank/DDBJ databases">
        <authorList>
            <person name="Domelevo Entfellner J.-B."/>
        </authorList>
    </citation>
    <scope>NUCLEOTIDE SEQUENCE</scope>
</reference>
<accession>A0AA86VE51</accession>
<organism evidence="4 5">
    <name type="scientific">Sphenostylis stenocarpa</name>
    <dbReference type="NCBI Taxonomy" id="92480"/>
    <lineage>
        <taxon>Eukaryota</taxon>
        <taxon>Viridiplantae</taxon>
        <taxon>Streptophyta</taxon>
        <taxon>Embryophyta</taxon>
        <taxon>Tracheophyta</taxon>
        <taxon>Spermatophyta</taxon>
        <taxon>Magnoliopsida</taxon>
        <taxon>eudicotyledons</taxon>
        <taxon>Gunneridae</taxon>
        <taxon>Pentapetalae</taxon>
        <taxon>rosids</taxon>
        <taxon>fabids</taxon>
        <taxon>Fabales</taxon>
        <taxon>Fabaceae</taxon>
        <taxon>Papilionoideae</taxon>
        <taxon>50 kb inversion clade</taxon>
        <taxon>NPAAA clade</taxon>
        <taxon>indigoferoid/millettioid clade</taxon>
        <taxon>Phaseoleae</taxon>
        <taxon>Sphenostylis</taxon>
    </lineage>
</organism>
<name>A0AA86VE51_9FABA</name>
<evidence type="ECO:0000256" key="3">
    <source>
        <dbReference type="ARBA" id="ARBA00022679"/>
    </source>
</evidence>
<dbReference type="PANTHER" id="PTHR48049">
    <property type="entry name" value="GLYCOSYLTRANSFERASE"/>
    <property type="match status" value="1"/>
</dbReference>
<dbReference type="FunFam" id="3.40.50.2000:FF:000037">
    <property type="entry name" value="Glycosyltransferase"/>
    <property type="match status" value="1"/>
</dbReference>
<dbReference type="GO" id="GO:0035251">
    <property type="term" value="F:UDP-glucosyltransferase activity"/>
    <property type="evidence" value="ECO:0007669"/>
    <property type="project" value="InterPro"/>
</dbReference>
<dbReference type="Pfam" id="PF00201">
    <property type="entry name" value="UDPGT"/>
    <property type="match status" value="1"/>
</dbReference>
<dbReference type="CDD" id="cd03784">
    <property type="entry name" value="GT1_Gtf-like"/>
    <property type="match status" value="1"/>
</dbReference>
<dbReference type="Gramene" id="rna-AYBTSS11_LOCUS16836">
    <property type="protein sequence ID" value="CAJ1956758.1"/>
    <property type="gene ID" value="gene-AYBTSS11_LOCUS16836"/>
</dbReference>
<keyword evidence="5" id="KW-1185">Reference proteome</keyword>
<evidence type="ECO:0000256" key="2">
    <source>
        <dbReference type="ARBA" id="ARBA00022676"/>
    </source>
</evidence>
<dbReference type="InterPro" id="IPR050481">
    <property type="entry name" value="UDP-glycosyltransf_plant"/>
</dbReference>
<dbReference type="EMBL" id="OY731402">
    <property type="protein sequence ID" value="CAJ1956758.1"/>
    <property type="molecule type" value="Genomic_DNA"/>
</dbReference>
<evidence type="ECO:0008006" key="6">
    <source>
        <dbReference type="Google" id="ProtNLM"/>
    </source>
</evidence>
<evidence type="ECO:0000313" key="4">
    <source>
        <dbReference type="EMBL" id="CAJ1956758.1"/>
    </source>
</evidence>
<dbReference type="Proteomes" id="UP001189624">
    <property type="component" value="Chromosome 5"/>
</dbReference>
<evidence type="ECO:0000313" key="5">
    <source>
        <dbReference type="Proteomes" id="UP001189624"/>
    </source>
</evidence>
<dbReference type="AlphaFoldDB" id="A0AA86VE51"/>
<protein>
    <recommendedName>
        <fullName evidence="6">Glycosyltransferase</fullName>
    </recommendedName>
</protein>
<gene>
    <name evidence="4" type="ORF">AYBTSS11_LOCUS16836</name>
</gene>
<dbReference type="PANTHER" id="PTHR48049:SF1">
    <property type="entry name" value="UDP-GLYCOSYLTRANSFERASE SUPERFAMILY PROTEIN"/>
    <property type="match status" value="1"/>
</dbReference>
<proteinExistence type="inferred from homology"/>
<keyword evidence="3" id="KW-0808">Transferase</keyword>